<name>A0ABW3JSD1_9FLAO</name>
<feature type="signal peptide" evidence="1">
    <location>
        <begin position="1"/>
        <end position="27"/>
    </location>
</feature>
<organism evidence="2 3">
    <name type="scientific">Tenacibaculum geojense</name>
    <dbReference type="NCBI Taxonomy" id="915352"/>
    <lineage>
        <taxon>Bacteria</taxon>
        <taxon>Pseudomonadati</taxon>
        <taxon>Bacteroidota</taxon>
        <taxon>Flavobacteriia</taxon>
        <taxon>Flavobacteriales</taxon>
        <taxon>Flavobacteriaceae</taxon>
        <taxon>Tenacibaculum</taxon>
    </lineage>
</organism>
<evidence type="ECO:0008006" key="4">
    <source>
        <dbReference type="Google" id="ProtNLM"/>
    </source>
</evidence>
<protein>
    <recommendedName>
        <fullName evidence="4">Lipoprotein</fullName>
    </recommendedName>
</protein>
<comment type="caution">
    <text evidence="2">The sequence shown here is derived from an EMBL/GenBank/DDBJ whole genome shotgun (WGS) entry which is preliminary data.</text>
</comment>
<reference evidence="3" key="1">
    <citation type="journal article" date="2019" name="Int. J. Syst. Evol. Microbiol.">
        <title>The Global Catalogue of Microorganisms (GCM) 10K type strain sequencing project: providing services to taxonomists for standard genome sequencing and annotation.</title>
        <authorList>
            <consortium name="The Broad Institute Genomics Platform"/>
            <consortium name="The Broad Institute Genome Sequencing Center for Infectious Disease"/>
            <person name="Wu L."/>
            <person name="Ma J."/>
        </authorList>
    </citation>
    <scope>NUCLEOTIDE SEQUENCE [LARGE SCALE GENOMIC DNA]</scope>
    <source>
        <strain evidence="3">CCUG 60527</strain>
    </source>
</reference>
<gene>
    <name evidence="2" type="ORF">ACFQ1U_08190</name>
</gene>
<evidence type="ECO:0000256" key="1">
    <source>
        <dbReference type="SAM" id="SignalP"/>
    </source>
</evidence>
<evidence type="ECO:0000313" key="2">
    <source>
        <dbReference type="EMBL" id="MFD0993181.1"/>
    </source>
</evidence>
<feature type="chain" id="PRO_5045536363" description="Lipoprotein" evidence="1">
    <location>
        <begin position="28"/>
        <end position="317"/>
    </location>
</feature>
<proteinExistence type="predicted"/>
<dbReference type="Proteomes" id="UP001597062">
    <property type="component" value="Unassembled WGS sequence"/>
</dbReference>
<dbReference type="EMBL" id="JBHTJR010000045">
    <property type="protein sequence ID" value="MFD0993181.1"/>
    <property type="molecule type" value="Genomic_DNA"/>
</dbReference>
<accession>A0ABW3JSD1</accession>
<sequence length="317" mass="37100">MNNLKVYKIIKLTTTLLLVLLLVECKAENTSEIKKETEAKENKSTSDCPNYLLKNKENNWNVSILLDLSDRISETKYPNPTMEYFQRDLGYIQTIATSFLDHIKTKKMVLMNDYMQLYFEPEPADASINEKAKQLQISFDKNLTQKQINEFENKYAAIPSEIYSIARSNSTYLGSDTWRFFKDKVKRYCIKECNRNILVILTDGYMFHVDSKLKENNRTSYITPKTLRNFGLNTSSWENKMKEKNFGFIPANSNLEELEVLVLGVVNHDKKANPYGFDIMKKYWENWFDSMGIKKYQVYGAELPANMENTINQFLNN</sequence>
<evidence type="ECO:0000313" key="3">
    <source>
        <dbReference type="Proteomes" id="UP001597062"/>
    </source>
</evidence>
<dbReference type="RefSeq" id="WP_386107175.1">
    <property type="nucleotide sequence ID" value="NZ_JBHTJR010000045.1"/>
</dbReference>
<keyword evidence="1" id="KW-0732">Signal</keyword>
<keyword evidence="3" id="KW-1185">Reference proteome</keyword>